<sequence length="440" mass="45829">MAGPGRSALLLSLYDELRYAERREVAVPRRPATGSASPRRATLARLSALLLLIVAGALATAQPASATAQQPDADYLNAAHQLDLTIIQAAHSGTIHGRTTCLKNVAAQEERDHRKLAAQQLEVANQFGIGLVTLPSAAQREQLAALAAKAGTSGYDAAWLELQRQLHQQYLALVEGELPKSASPAVESVANGAKPVIEMHLRTLSGPCKDETKPPVVSTGDGGQVADAERTRSRAAVLLFGVGVLLLLVGKPVPVRRRLLGVVAVGAALVMVFGRPGDSGQVPDASAAAMDREAAVPPVRLKLPGVLEASVQPVATAGDGRLQMPASAADVGWWAAGAAPGSAGGTVLLAGHVDTARGRGVFAALSGVRVGTRVAVTAGGGDVHWYRIVARRTYRQEALPADLFHGAVKPRLALVTCTGSYNHTTHRYSSNLVLYGVPVD</sequence>
<dbReference type="PROSITE" id="PS00758">
    <property type="entry name" value="ARGE_DAPE_CPG2_1"/>
    <property type="match status" value="1"/>
</dbReference>
<name>A0A4R0JZU3_9ACTN</name>
<dbReference type="GO" id="GO:0016787">
    <property type="term" value="F:hydrolase activity"/>
    <property type="evidence" value="ECO:0007669"/>
    <property type="project" value="UniProtKB-KW"/>
</dbReference>
<dbReference type="Pfam" id="PF04203">
    <property type="entry name" value="Sortase"/>
    <property type="match status" value="1"/>
</dbReference>
<protein>
    <submittedName>
        <fullName evidence="3">DUF4142 domain-containing protein</fullName>
    </submittedName>
</protein>
<dbReference type="RefSeq" id="WP_131511176.1">
    <property type="nucleotide sequence ID" value="NZ_SJKD01000001.1"/>
</dbReference>
<dbReference type="InterPro" id="IPR005754">
    <property type="entry name" value="Sortase"/>
</dbReference>
<dbReference type="AlphaFoldDB" id="A0A4R0JZU3"/>
<dbReference type="SUPFAM" id="SSF63817">
    <property type="entry name" value="Sortase"/>
    <property type="match status" value="1"/>
</dbReference>
<dbReference type="Proteomes" id="UP000293342">
    <property type="component" value="Unassembled WGS sequence"/>
</dbReference>
<dbReference type="InterPro" id="IPR001261">
    <property type="entry name" value="ArgE/DapE_CS"/>
</dbReference>
<dbReference type="InterPro" id="IPR042001">
    <property type="entry name" value="Sortase_F"/>
</dbReference>
<dbReference type="InterPro" id="IPR025419">
    <property type="entry name" value="DUF4142"/>
</dbReference>
<feature type="domain" description="DUF4142" evidence="2">
    <location>
        <begin position="71"/>
        <end position="203"/>
    </location>
</feature>
<dbReference type="Pfam" id="PF13628">
    <property type="entry name" value="DUF4142"/>
    <property type="match status" value="1"/>
</dbReference>
<proteinExistence type="predicted"/>
<dbReference type="OrthoDB" id="525039at2"/>
<keyword evidence="1" id="KW-0378">Hydrolase</keyword>
<evidence type="ECO:0000259" key="2">
    <source>
        <dbReference type="Pfam" id="PF13628"/>
    </source>
</evidence>
<organism evidence="3 4">
    <name type="scientific">Kribbella capetownensis</name>
    <dbReference type="NCBI Taxonomy" id="1572659"/>
    <lineage>
        <taxon>Bacteria</taxon>
        <taxon>Bacillati</taxon>
        <taxon>Actinomycetota</taxon>
        <taxon>Actinomycetes</taxon>
        <taxon>Propionibacteriales</taxon>
        <taxon>Kribbellaceae</taxon>
        <taxon>Kribbella</taxon>
    </lineage>
</organism>
<dbReference type="InterPro" id="IPR023365">
    <property type="entry name" value="Sortase_dom-sf"/>
</dbReference>
<accession>A0A4R0JZU3</accession>
<reference evidence="3 4" key="1">
    <citation type="submission" date="2019-02" db="EMBL/GenBank/DDBJ databases">
        <title>Kribbella capetownensis sp. nov. and Kribbella speibonae sp. nov., isolated from soil.</title>
        <authorList>
            <person name="Curtis S.M."/>
            <person name="Norton I."/>
            <person name="Everest G.J."/>
            <person name="Meyers P.R."/>
        </authorList>
    </citation>
    <scope>NUCLEOTIDE SEQUENCE [LARGE SCALE GENOMIC DNA]</scope>
    <source>
        <strain evidence="3 4">YM53</strain>
    </source>
</reference>
<evidence type="ECO:0000313" key="4">
    <source>
        <dbReference type="Proteomes" id="UP000293342"/>
    </source>
</evidence>
<keyword evidence="4" id="KW-1185">Reference proteome</keyword>
<dbReference type="EMBL" id="SJKD01000001">
    <property type="protein sequence ID" value="TCC52430.1"/>
    <property type="molecule type" value="Genomic_DNA"/>
</dbReference>
<dbReference type="CDD" id="cd05829">
    <property type="entry name" value="Sortase_F"/>
    <property type="match status" value="1"/>
</dbReference>
<dbReference type="Gene3D" id="2.40.260.10">
    <property type="entry name" value="Sortase"/>
    <property type="match status" value="1"/>
</dbReference>
<evidence type="ECO:0000313" key="3">
    <source>
        <dbReference type="EMBL" id="TCC52430.1"/>
    </source>
</evidence>
<evidence type="ECO:0000256" key="1">
    <source>
        <dbReference type="ARBA" id="ARBA00022801"/>
    </source>
</evidence>
<gene>
    <name evidence="3" type="ORF">E0H75_01235</name>
</gene>
<comment type="caution">
    <text evidence="3">The sequence shown here is derived from an EMBL/GenBank/DDBJ whole genome shotgun (WGS) entry which is preliminary data.</text>
</comment>